<evidence type="ECO:0008006" key="4">
    <source>
        <dbReference type="Google" id="ProtNLM"/>
    </source>
</evidence>
<evidence type="ECO:0000313" key="2">
    <source>
        <dbReference type="EMBL" id="MCD5310782.1"/>
    </source>
</evidence>
<dbReference type="RefSeq" id="WP_231439958.1">
    <property type="nucleotide sequence ID" value="NZ_JAJOMB010000003.1"/>
</dbReference>
<dbReference type="AlphaFoldDB" id="A0A9X1SSL4"/>
<protein>
    <recommendedName>
        <fullName evidence="4">Holin</fullName>
    </recommendedName>
</protein>
<feature type="region of interest" description="Disordered" evidence="1">
    <location>
        <begin position="149"/>
        <end position="173"/>
    </location>
</feature>
<gene>
    <name evidence="2" type="ORF">LR394_07745</name>
</gene>
<proteinExistence type="predicted"/>
<accession>A0A9X1SSL4</accession>
<sequence length="173" mass="17666">MTTTTVRQEALQRLVVDRARDALSRAVRQALQALVPTLVVIAGGSSLRGVDLTAVGSLVLVTAFVSVAKSAANLKLPATAPIAWQLTERAVVAAGGTAAGLAVAGLESGTSIAWEGLTTASVGAAVLAVVMYFTNPPVVQGEIIAPPVEAPRIEPDREPSAVPVADPEESRPL</sequence>
<dbReference type="Proteomes" id="UP001138997">
    <property type="component" value="Unassembled WGS sequence"/>
</dbReference>
<name>A0A9X1SSL4_9ACTN</name>
<comment type="caution">
    <text evidence="2">The sequence shown here is derived from an EMBL/GenBank/DDBJ whole genome shotgun (WGS) entry which is preliminary data.</text>
</comment>
<evidence type="ECO:0000313" key="3">
    <source>
        <dbReference type="Proteomes" id="UP001138997"/>
    </source>
</evidence>
<dbReference type="EMBL" id="JAJOMB010000003">
    <property type="protein sequence ID" value="MCD5310782.1"/>
    <property type="molecule type" value="Genomic_DNA"/>
</dbReference>
<reference evidence="2" key="1">
    <citation type="submission" date="2021-11" db="EMBL/GenBank/DDBJ databases">
        <title>Streptomyces corallinus and Kineosporia corallina sp. nov., two new coral-derived marine actinobacteria.</title>
        <authorList>
            <person name="Buangrab K."/>
            <person name="Sutthacheep M."/>
            <person name="Yeemin T."/>
            <person name="Harunari E."/>
            <person name="Igarashi Y."/>
            <person name="Sripreechasak P."/>
            <person name="Kanchanasin P."/>
            <person name="Tanasupawat S."/>
            <person name="Phongsopitanun W."/>
        </authorList>
    </citation>
    <scope>NUCLEOTIDE SEQUENCE</scope>
    <source>
        <strain evidence="2">JCM 31032</strain>
    </source>
</reference>
<organism evidence="2 3">
    <name type="scientific">Kineosporia babensis</name>
    <dbReference type="NCBI Taxonomy" id="499548"/>
    <lineage>
        <taxon>Bacteria</taxon>
        <taxon>Bacillati</taxon>
        <taxon>Actinomycetota</taxon>
        <taxon>Actinomycetes</taxon>
        <taxon>Kineosporiales</taxon>
        <taxon>Kineosporiaceae</taxon>
        <taxon>Kineosporia</taxon>
    </lineage>
</organism>
<keyword evidence="3" id="KW-1185">Reference proteome</keyword>
<evidence type="ECO:0000256" key="1">
    <source>
        <dbReference type="SAM" id="MobiDB-lite"/>
    </source>
</evidence>